<dbReference type="Gene3D" id="2.40.110.10">
    <property type="entry name" value="Butyryl-CoA Dehydrogenase, subunit A, domain 2"/>
    <property type="match status" value="1"/>
</dbReference>
<evidence type="ECO:0000256" key="3">
    <source>
        <dbReference type="ARBA" id="ARBA00004275"/>
    </source>
</evidence>
<comment type="cofactor">
    <cofactor evidence="2">
        <name>FAD</name>
        <dbReference type="ChEBI" id="CHEBI:57692"/>
    </cofactor>
</comment>
<evidence type="ECO:0000256" key="13">
    <source>
        <dbReference type="PIRSR" id="PIRSR000168-1"/>
    </source>
</evidence>
<gene>
    <name evidence="20" type="ORF">PPACK8108_LOCUS8509</name>
</gene>
<dbReference type="Gene3D" id="1.10.540.10">
    <property type="entry name" value="Acyl-CoA dehydrogenase/oxidase, N-terminal domain"/>
    <property type="match status" value="1"/>
</dbReference>
<comment type="similarity">
    <text evidence="5 12">Belongs to the acyl-CoA oxidase family.</text>
</comment>
<dbReference type="Pfam" id="PF02770">
    <property type="entry name" value="Acyl-CoA_dh_M"/>
    <property type="match status" value="1"/>
</dbReference>
<dbReference type="FunFam" id="2.40.110.10:FF:000003">
    <property type="entry name" value="Acyl-coenzyme A oxidase"/>
    <property type="match status" value="1"/>
</dbReference>
<evidence type="ECO:0000313" key="20">
    <source>
        <dbReference type="EMBL" id="CAH7673627.1"/>
    </source>
</evidence>
<comment type="catalytic activity">
    <reaction evidence="1">
        <text>a 2,3-saturated acyl-CoA + O2 = a (2E)-enoyl-CoA + H2O2</text>
        <dbReference type="Rhea" id="RHEA:38959"/>
        <dbReference type="ChEBI" id="CHEBI:15379"/>
        <dbReference type="ChEBI" id="CHEBI:16240"/>
        <dbReference type="ChEBI" id="CHEBI:58856"/>
        <dbReference type="ChEBI" id="CHEBI:65111"/>
        <dbReference type="EC" id="1.3.3.6"/>
    </reaction>
</comment>
<dbReference type="FunFam" id="1.20.140.10:FF:000013">
    <property type="entry name" value="Acyl-coenzyme A oxidase"/>
    <property type="match status" value="1"/>
</dbReference>
<dbReference type="Pfam" id="PF14749">
    <property type="entry name" value="Acyl-CoA_ox_N"/>
    <property type="match status" value="1"/>
</dbReference>
<evidence type="ECO:0000256" key="11">
    <source>
        <dbReference type="ARBA" id="ARBA00023140"/>
    </source>
</evidence>
<dbReference type="InterPro" id="IPR012258">
    <property type="entry name" value="Acyl-CoA_oxidase"/>
</dbReference>
<keyword evidence="7 12" id="KW-0274">FAD</keyword>
<dbReference type="PIRSF" id="PIRSF000168">
    <property type="entry name" value="Acyl-CoA_oxidase"/>
    <property type="match status" value="1"/>
</dbReference>
<proteinExistence type="inferred from homology"/>
<dbReference type="PANTHER" id="PTHR10909">
    <property type="entry name" value="ELECTRON TRANSPORT OXIDOREDUCTASE"/>
    <property type="match status" value="1"/>
</dbReference>
<evidence type="ECO:0000256" key="7">
    <source>
        <dbReference type="ARBA" id="ARBA00022827"/>
    </source>
</evidence>
<dbReference type="AlphaFoldDB" id="A0AAV0AY22"/>
<feature type="domain" description="Acyl-CoA oxidase C-terminal" evidence="16">
    <location>
        <begin position="554"/>
        <end position="713"/>
    </location>
</feature>
<evidence type="ECO:0000256" key="12">
    <source>
        <dbReference type="PIRNR" id="PIRNR000168"/>
    </source>
</evidence>
<keyword evidence="21" id="KW-1185">Reference proteome</keyword>
<dbReference type="EMBL" id="CALTRL010001764">
    <property type="protein sequence ID" value="CAH7673627.1"/>
    <property type="molecule type" value="Genomic_DNA"/>
</dbReference>
<dbReference type="InterPro" id="IPR055060">
    <property type="entry name" value="ACOX_C_alpha1"/>
</dbReference>
<evidence type="ECO:0000313" key="21">
    <source>
        <dbReference type="Proteomes" id="UP001153365"/>
    </source>
</evidence>
<feature type="binding site" evidence="14">
    <location>
        <position position="242"/>
    </location>
    <ligand>
        <name>FAD</name>
        <dbReference type="ChEBI" id="CHEBI:57692"/>
    </ligand>
</feature>
<feature type="domain" description="Acyl-coenzyme A oxidase N-terminal" evidence="18">
    <location>
        <begin position="83"/>
        <end position="197"/>
    </location>
</feature>
<feature type="compositionally biased region" description="Low complexity" evidence="15">
    <location>
        <begin position="26"/>
        <end position="39"/>
    </location>
</feature>
<dbReference type="Proteomes" id="UP001153365">
    <property type="component" value="Unassembled WGS sequence"/>
</dbReference>
<feature type="domain" description="Acyl-CoA oxidase C-alpha1" evidence="19">
    <location>
        <begin position="340"/>
        <end position="508"/>
    </location>
</feature>
<dbReference type="Pfam" id="PF01756">
    <property type="entry name" value="ACOX"/>
    <property type="match status" value="1"/>
</dbReference>
<evidence type="ECO:0000259" key="17">
    <source>
        <dbReference type="Pfam" id="PF02770"/>
    </source>
</evidence>
<protein>
    <recommendedName>
        <fullName evidence="12">Acyl-coenzyme A oxidase</fullName>
    </recommendedName>
</protein>
<name>A0AAV0AY22_PHAPC</name>
<keyword evidence="6 12" id="KW-0285">Flavoprotein</keyword>
<organism evidence="20 21">
    <name type="scientific">Phakopsora pachyrhizi</name>
    <name type="common">Asian soybean rust disease fungus</name>
    <dbReference type="NCBI Taxonomy" id="170000"/>
    <lineage>
        <taxon>Eukaryota</taxon>
        <taxon>Fungi</taxon>
        <taxon>Dikarya</taxon>
        <taxon>Basidiomycota</taxon>
        <taxon>Pucciniomycotina</taxon>
        <taxon>Pucciniomycetes</taxon>
        <taxon>Pucciniales</taxon>
        <taxon>Phakopsoraceae</taxon>
        <taxon>Phakopsora</taxon>
    </lineage>
</organism>
<evidence type="ECO:0000256" key="10">
    <source>
        <dbReference type="ARBA" id="ARBA00023098"/>
    </source>
</evidence>
<evidence type="ECO:0000256" key="9">
    <source>
        <dbReference type="ARBA" id="ARBA00023002"/>
    </source>
</evidence>
<feature type="binding site" evidence="14">
    <location>
        <position position="203"/>
    </location>
    <ligand>
        <name>FAD</name>
        <dbReference type="ChEBI" id="CHEBI:57692"/>
    </ligand>
</feature>
<dbReference type="GO" id="GO:0033540">
    <property type="term" value="P:fatty acid beta-oxidation using acyl-CoA oxidase"/>
    <property type="evidence" value="ECO:0007669"/>
    <property type="project" value="TreeGrafter"/>
</dbReference>
<reference evidence="20" key="1">
    <citation type="submission" date="2022-06" db="EMBL/GenBank/DDBJ databases">
        <authorList>
            <consortium name="SYNGENTA / RWTH Aachen University"/>
        </authorList>
    </citation>
    <scope>NUCLEOTIDE SEQUENCE</scope>
</reference>
<dbReference type="SUPFAM" id="SSF47203">
    <property type="entry name" value="Acyl-CoA dehydrogenase C-terminal domain-like"/>
    <property type="match status" value="2"/>
</dbReference>
<evidence type="ECO:0000256" key="4">
    <source>
        <dbReference type="ARBA" id="ARBA00004846"/>
    </source>
</evidence>
<keyword evidence="9" id="KW-0560">Oxidoreductase</keyword>
<dbReference type="InterPro" id="IPR046373">
    <property type="entry name" value="Acyl-CoA_Oxase/DH_mid-dom_sf"/>
</dbReference>
<comment type="pathway">
    <text evidence="4">Lipid metabolism; peroxisomal fatty acid beta-oxidation.</text>
</comment>
<dbReference type="InterPro" id="IPR037069">
    <property type="entry name" value="AcylCoA_DH/ox_N_sf"/>
</dbReference>
<evidence type="ECO:0000256" key="5">
    <source>
        <dbReference type="ARBA" id="ARBA00006288"/>
    </source>
</evidence>
<dbReference type="SUPFAM" id="SSF56645">
    <property type="entry name" value="Acyl-CoA dehydrogenase NM domain-like"/>
    <property type="match status" value="1"/>
</dbReference>
<dbReference type="Pfam" id="PF22924">
    <property type="entry name" value="ACOX_C_alpha1"/>
    <property type="match status" value="1"/>
</dbReference>
<accession>A0AAV0AY22</accession>
<dbReference type="FunFam" id="1.20.140.10:FF:000015">
    <property type="entry name" value="Acyl-coenzyme A oxidase"/>
    <property type="match status" value="1"/>
</dbReference>
<dbReference type="InterPro" id="IPR029320">
    <property type="entry name" value="Acyl-CoA_ox_N"/>
</dbReference>
<evidence type="ECO:0000256" key="2">
    <source>
        <dbReference type="ARBA" id="ARBA00001974"/>
    </source>
</evidence>
<dbReference type="Gene3D" id="1.20.140.10">
    <property type="entry name" value="Butyryl-CoA Dehydrogenase, subunit A, domain 3"/>
    <property type="match status" value="2"/>
</dbReference>
<evidence type="ECO:0000256" key="8">
    <source>
        <dbReference type="ARBA" id="ARBA00022832"/>
    </source>
</evidence>
<evidence type="ECO:0000256" key="1">
    <source>
        <dbReference type="ARBA" id="ARBA00001201"/>
    </source>
</evidence>
<dbReference type="GO" id="GO:0003997">
    <property type="term" value="F:acyl-CoA oxidase activity"/>
    <property type="evidence" value="ECO:0007669"/>
    <property type="project" value="UniProtKB-EC"/>
</dbReference>
<keyword evidence="11" id="KW-0576">Peroxisome</keyword>
<keyword evidence="8" id="KW-0276">Fatty acid metabolism</keyword>
<dbReference type="InterPro" id="IPR002655">
    <property type="entry name" value="Acyl-CoA_oxidase_C"/>
</dbReference>
<feature type="region of interest" description="Disordered" evidence="15">
    <location>
        <begin position="1"/>
        <end position="70"/>
    </location>
</feature>
<comment type="subcellular location">
    <subcellularLocation>
        <location evidence="3">Peroxisome</location>
    </subcellularLocation>
</comment>
<dbReference type="InterPro" id="IPR006091">
    <property type="entry name" value="Acyl-CoA_Oxase/DH_mid-dom"/>
</dbReference>
<dbReference type="InterPro" id="IPR036250">
    <property type="entry name" value="AcylCo_DH-like_C"/>
</dbReference>
<dbReference type="InterPro" id="IPR009100">
    <property type="entry name" value="AcylCoA_DH/oxidase_NM_dom_sf"/>
</dbReference>
<evidence type="ECO:0000259" key="18">
    <source>
        <dbReference type="Pfam" id="PF14749"/>
    </source>
</evidence>
<comment type="caution">
    <text evidence="20">The sequence shown here is derived from an EMBL/GenBank/DDBJ whole genome shotgun (WGS) entry which is preliminary data.</text>
</comment>
<evidence type="ECO:0000256" key="6">
    <source>
        <dbReference type="ARBA" id="ARBA00022630"/>
    </source>
</evidence>
<dbReference type="GO" id="GO:0005777">
    <property type="term" value="C:peroxisome"/>
    <property type="evidence" value="ECO:0007669"/>
    <property type="project" value="UniProtKB-SubCell"/>
</dbReference>
<dbReference type="GO" id="GO:0055088">
    <property type="term" value="P:lipid homeostasis"/>
    <property type="evidence" value="ECO:0007669"/>
    <property type="project" value="TreeGrafter"/>
</dbReference>
<evidence type="ECO:0000256" key="15">
    <source>
        <dbReference type="SAM" id="MobiDB-lite"/>
    </source>
</evidence>
<dbReference type="PANTHER" id="PTHR10909:SF250">
    <property type="entry name" value="PEROXISOMAL ACYL-COENZYME A OXIDASE 1"/>
    <property type="match status" value="1"/>
</dbReference>
<sequence>MSDKSISPVGPPDPAIRTSDDGTGTGASHLSSSSLETSSIKQPHSSLRKSGLPSHVVIPQGLKPTGTPGSKLLHLERKRASFNQDALTLYLYGQPYLDRLNRILQIVQDEEAFDKTRLNYQGRDDQFRHALRKEKRFVQLAKEHNWDTEDVNIAEMLIDLPGPFGLHKSMFLKTLTEQGDEEQQTLFTIPAQNFEIIGCYAQTELGHGSNVQGLETTATYDKNSKEFVINSPSLTASKWWIGGLGRSADHAVVMAQLFTNGKKYGPHPFVVPIRDLKTREPLPGRIIGDIGPKLGYQTTDNGMILFQNVRIPHNHLLSRFSKVDHETGEYIKPKNPKLAYGTMTYIRAGIVQQARNVLARAATVSIRYCAIRRQFVDKDAPVMDGKRPAENQVLDYQMVQYRIFPILAQAFACHYTGIEMFRLYNESQKNMTEGDFSLLADVHASSSGLKSLCTIMAAQAIEECRRACGGHGFSQASGLGSLYANYLPQVTWEGDSYMITQQTGRYLLKTMRTLYQDQNAKLSAENVTGEYILRYLKNPEAKSLIEYSGDFHDVEAFILAFGHRAAYLIAQVARKRDIERRTWNSLLVDIYRCSVAHCQFLMIRNFAQALLHDSQLKASPALHHVVLLVFELFACHTMDIEASEFLASGYLNPKQHALLRNRVYSLLAQIRPETVALCDSLAIPDYMLNSGLGRSDGNVYQHLIEFASKEPLNGVRFNVDPYDNELAIGEPKLAKL</sequence>
<dbReference type="GO" id="GO:0005504">
    <property type="term" value="F:fatty acid binding"/>
    <property type="evidence" value="ECO:0007669"/>
    <property type="project" value="TreeGrafter"/>
</dbReference>
<dbReference type="GO" id="GO:0071949">
    <property type="term" value="F:FAD binding"/>
    <property type="evidence" value="ECO:0007669"/>
    <property type="project" value="InterPro"/>
</dbReference>
<keyword evidence="10" id="KW-0443">Lipid metabolism</keyword>
<evidence type="ECO:0000259" key="19">
    <source>
        <dbReference type="Pfam" id="PF22924"/>
    </source>
</evidence>
<feature type="domain" description="Acyl-CoA oxidase/dehydrogenase middle" evidence="17">
    <location>
        <begin position="199"/>
        <end position="309"/>
    </location>
</feature>
<feature type="active site" description="Proton acceptor" evidence="13">
    <location>
        <position position="493"/>
    </location>
</feature>
<evidence type="ECO:0000256" key="14">
    <source>
        <dbReference type="PIRSR" id="PIRSR000168-2"/>
    </source>
</evidence>
<evidence type="ECO:0000259" key="16">
    <source>
        <dbReference type="Pfam" id="PF01756"/>
    </source>
</evidence>